<dbReference type="OrthoDB" id="18110at2759"/>
<feature type="region of interest" description="Disordered" evidence="2">
    <location>
        <begin position="172"/>
        <end position="193"/>
    </location>
</feature>
<name>A0A6A6H4F5_VIRVR</name>
<dbReference type="SUPFAM" id="SSF103473">
    <property type="entry name" value="MFS general substrate transporter"/>
    <property type="match status" value="2"/>
</dbReference>
<dbReference type="InterPro" id="IPR011701">
    <property type="entry name" value="MFS"/>
</dbReference>
<evidence type="ECO:0000313" key="4">
    <source>
        <dbReference type="EMBL" id="KAF2232976.1"/>
    </source>
</evidence>
<dbReference type="Pfam" id="PF07690">
    <property type="entry name" value="MFS_1"/>
    <property type="match status" value="1"/>
</dbReference>
<feature type="transmembrane region" description="Helical" evidence="3">
    <location>
        <begin position="52"/>
        <end position="74"/>
    </location>
</feature>
<reference evidence="4" key="1">
    <citation type="journal article" date="2020" name="Stud. Mycol.">
        <title>101 Dothideomycetes genomes: a test case for predicting lifestyles and emergence of pathogens.</title>
        <authorList>
            <person name="Haridas S."/>
            <person name="Albert R."/>
            <person name="Binder M."/>
            <person name="Bloem J."/>
            <person name="Labutti K."/>
            <person name="Salamov A."/>
            <person name="Andreopoulos B."/>
            <person name="Baker S."/>
            <person name="Barry K."/>
            <person name="Bills G."/>
            <person name="Bluhm B."/>
            <person name="Cannon C."/>
            <person name="Castanera R."/>
            <person name="Culley D."/>
            <person name="Daum C."/>
            <person name="Ezra D."/>
            <person name="Gonzalez J."/>
            <person name="Henrissat B."/>
            <person name="Kuo A."/>
            <person name="Liang C."/>
            <person name="Lipzen A."/>
            <person name="Lutzoni F."/>
            <person name="Magnuson J."/>
            <person name="Mondo S."/>
            <person name="Nolan M."/>
            <person name="Ohm R."/>
            <person name="Pangilinan J."/>
            <person name="Park H.-J."/>
            <person name="Ramirez L."/>
            <person name="Alfaro M."/>
            <person name="Sun H."/>
            <person name="Tritt A."/>
            <person name="Yoshinaga Y."/>
            <person name="Zwiers L.-H."/>
            <person name="Turgeon B."/>
            <person name="Goodwin S."/>
            <person name="Spatafora J."/>
            <person name="Crous P."/>
            <person name="Grigoriev I."/>
        </authorList>
    </citation>
    <scope>NUCLEOTIDE SEQUENCE</scope>
    <source>
        <strain evidence="4">Tuck. ex Michener</strain>
    </source>
</reference>
<keyword evidence="3" id="KW-0812">Transmembrane</keyword>
<feature type="transmembrane region" description="Helical" evidence="3">
    <location>
        <begin position="80"/>
        <end position="98"/>
    </location>
</feature>
<evidence type="ECO:0000256" key="2">
    <source>
        <dbReference type="SAM" id="MobiDB-lite"/>
    </source>
</evidence>
<feature type="region of interest" description="Disordered" evidence="2">
    <location>
        <begin position="486"/>
        <end position="517"/>
    </location>
</feature>
<dbReference type="EMBL" id="ML991811">
    <property type="protein sequence ID" value="KAF2232976.1"/>
    <property type="molecule type" value="Genomic_DNA"/>
</dbReference>
<evidence type="ECO:0000256" key="3">
    <source>
        <dbReference type="SAM" id="Phobius"/>
    </source>
</evidence>
<evidence type="ECO:0000256" key="1">
    <source>
        <dbReference type="ARBA" id="ARBA00004141"/>
    </source>
</evidence>
<dbReference type="GO" id="GO:0022857">
    <property type="term" value="F:transmembrane transporter activity"/>
    <property type="evidence" value="ECO:0007669"/>
    <property type="project" value="InterPro"/>
</dbReference>
<sequence length="614" mass="65202">MLRFPFTANRWQVLTYLFGVALFSISFLVFLTSSVSWVITDLLGRRSRVGDAVGTLGFADELVALVACPAWGIISDRVGVRTVAVIGYTIVGLSLFLFVQAKNLYPQLLLARLFFSLGGAATSTMVTAILPTMTHPNSDQRCGSTHRVGPFGSNHIVAPSISSELTITPARFRSSSPASQTHRSTATRKIPSSSNSQLAGLVGMFTGLGALLALGFFLPLPTRFQNGGASRAESVAKSYYVVGTIAFLVAFVCLFGLRNLPGEDEKGLRATFRSYRRRSVENEMEPSSQATRTKSVPYHRLLLSALSLGIQDVDIGLGYLGGFVARASSVGISTFIPLATNAYFLSIGACDDEPTDLNSSDLSDIKDSCRRAYILAATLTGTSQLVALISAPLFGYFSGRYPRFNIPLLTSAAAGVIGYTAFATLSSLDPRSEAGSSAVYFFVALMGVSQIGAIVCSLGLLARGIQKESGFQQHFHEVSFSGSTVSRVSREPSTDGNYDESAPLLSSHSSPTSTNPSRSILKGSIAGVYSFAGGAGILLLTKLGGALFDETGHGAPFVTMAIFNSILFIVASICTLWIAVRGNRAGVDLVKEDEGHLNGEIPSDNGRATEQEVS</sequence>
<feature type="region of interest" description="Disordered" evidence="2">
    <location>
        <begin position="595"/>
        <end position="614"/>
    </location>
</feature>
<feature type="compositionally biased region" description="Low complexity" evidence="2">
    <location>
        <begin position="501"/>
        <end position="517"/>
    </location>
</feature>
<keyword evidence="3" id="KW-0472">Membrane</keyword>
<dbReference type="PANTHER" id="PTHR23524">
    <property type="entry name" value="TRANSPORTER, PUTATIVE (AFU_ORTHOLOGUE AFUA_8G04850)-RELATED"/>
    <property type="match status" value="1"/>
</dbReference>
<keyword evidence="3" id="KW-1133">Transmembrane helix</keyword>
<gene>
    <name evidence="4" type="ORF">EV356DRAFT_449400</name>
</gene>
<feature type="transmembrane region" description="Helical" evidence="3">
    <location>
        <begin position="198"/>
        <end position="218"/>
    </location>
</feature>
<dbReference type="AlphaFoldDB" id="A0A6A6H4F5"/>
<feature type="transmembrane region" description="Helical" evidence="3">
    <location>
        <begin position="110"/>
        <end position="130"/>
    </location>
</feature>
<comment type="subcellular location">
    <subcellularLocation>
        <location evidence="1">Membrane</location>
        <topology evidence="1">Multi-pass membrane protein</topology>
    </subcellularLocation>
</comment>
<feature type="transmembrane region" description="Helical" evidence="3">
    <location>
        <begin position="239"/>
        <end position="257"/>
    </location>
</feature>
<feature type="transmembrane region" description="Helical" evidence="3">
    <location>
        <begin position="438"/>
        <end position="462"/>
    </location>
</feature>
<evidence type="ECO:0000313" key="5">
    <source>
        <dbReference type="Proteomes" id="UP000800092"/>
    </source>
</evidence>
<feature type="transmembrane region" description="Helical" evidence="3">
    <location>
        <begin position="372"/>
        <end position="394"/>
    </location>
</feature>
<feature type="transmembrane region" description="Helical" evidence="3">
    <location>
        <begin position="406"/>
        <end position="426"/>
    </location>
</feature>
<dbReference type="GO" id="GO:0016020">
    <property type="term" value="C:membrane"/>
    <property type="evidence" value="ECO:0007669"/>
    <property type="project" value="UniProtKB-SubCell"/>
</dbReference>
<keyword evidence="5" id="KW-1185">Reference proteome</keyword>
<feature type="transmembrane region" description="Helical" evidence="3">
    <location>
        <begin position="554"/>
        <end position="580"/>
    </location>
</feature>
<dbReference type="Proteomes" id="UP000800092">
    <property type="component" value="Unassembled WGS sequence"/>
</dbReference>
<organism evidence="4 5">
    <name type="scientific">Viridothelium virens</name>
    <name type="common">Speckled blister lichen</name>
    <name type="synonym">Trypethelium virens</name>
    <dbReference type="NCBI Taxonomy" id="1048519"/>
    <lineage>
        <taxon>Eukaryota</taxon>
        <taxon>Fungi</taxon>
        <taxon>Dikarya</taxon>
        <taxon>Ascomycota</taxon>
        <taxon>Pezizomycotina</taxon>
        <taxon>Dothideomycetes</taxon>
        <taxon>Dothideomycetes incertae sedis</taxon>
        <taxon>Trypetheliales</taxon>
        <taxon>Trypetheliaceae</taxon>
        <taxon>Viridothelium</taxon>
    </lineage>
</organism>
<accession>A0A6A6H4F5</accession>
<dbReference type="PANTHER" id="PTHR23524:SF1">
    <property type="entry name" value="MRH DOMAIN-CONTAINING PROTEIN-RELATED"/>
    <property type="match status" value="1"/>
</dbReference>
<feature type="transmembrane region" description="Helical" evidence="3">
    <location>
        <begin position="526"/>
        <end position="548"/>
    </location>
</feature>
<feature type="compositionally biased region" description="Polar residues" evidence="2">
    <location>
        <begin position="173"/>
        <end position="184"/>
    </location>
</feature>
<dbReference type="InterPro" id="IPR036259">
    <property type="entry name" value="MFS_trans_sf"/>
</dbReference>
<feature type="transmembrane region" description="Helical" evidence="3">
    <location>
        <begin position="16"/>
        <end position="40"/>
    </location>
</feature>
<proteinExistence type="predicted"/>
<protein>
    <submittedName>
        <fullName evidence="4">Putative MFS transporter</fullName>
    </submittedName>
</protein>
<dbReference type="Gene3D" id="1.20.1250.20">
    <property type="entry name" value="MFS general substrate transporter like domains"/>
    <property type="match status" value="1"/>
</dbReference>